<sequence>MKMNRCFPAREIDRLAEKPQVALSEKTWEMPQLMNFQNYYSERCPVCTSRTVSIRAMVLEYHRFLEEHPLTKRELEILQLIVKGNTNSEIAEELHLTIGTVKTHLRNIFNKLDVNDRTQAAVIALRAGLVD</sequence>
<feature type="domain" description="HTH luxR-type" evidence="4">
    <location>
        <begin position="63"/>
        <end position="128"/>
    </location>
</feature>
<proteinExistence type="predicted"/>
<dbReference type="PROSITE" id="PS00622">
    <property type="entry name" value="HTH_LUXR_1"/>
    <property type="match status" value="1"/>
</dbReference>
<name>A0A1U7IIA4_9CYAN</name>
<evidence type="ECO:0000313" key="5">
    <source>
        <dbReference type="EMBL" id="OKH36838.1"/>
    </source>
</evidence>
<dbReference type="GO" id="GO:0006355">
    <property type="term" value="P:regulation of DNA-templated transcription"/>
    <property type="evidence" value="ECO:0007669"/>
    <property type="project" value="InterPro"/>
</dbReference>
<keyword evidence="3" id="KW-0804">Transcription</keyword>
<accession>A0A1U7IIA4</accession>
<protein>
    <recommendedName>
        <fullName evidence="4">HTH luxR-type domain-containing protein</fullName>
    </recommendedName>
</protein>
<keyword evidence="1" id="KW-0805">Transcription regulation</keyword>
<dbReference type="SUPFAM" id="SSF46894">
    <property type="entry name" value="C-terminal effector domain of the bipartite response regulators"/>
    <property type="match status" value="1"/>
</dbReference>
<dbReference type="OrthoDB" id="3827286at2"/>
<dbReference type="Pfam" id="PF00196">
    <property type="entry name" value="GerE"/>
    <property type="match status" value="1"/>
</dbReference>
<dbReference type="PANTHER" id="PTHR44688">
    <property type="entry name" value="DNA-BINDING TRANSCRIPTIONAL ACTIVATOR DEVR_DOSR"/>
    <property type="match status" value="1"/>
</dbReference>
<dbReference type="InterPro" id="IPR036388">
    <property type="entry name" value="WH-like_DNA-bd_sf"/>
</dbReference>
<evidence type="ECO:0000259" key="4">
    <source>
        <dbReference type="PROSITE" id="PS50043"/>
    </source>
</evidence>
<evidence type="ECO:0000256" key="1">
    <source>
        <dbReference type="ARBA" id="ARBA00023015"/>
    </source>
</evidence>
<dbReference type="EMBL" id="MRCE01000014">
    <property type="protein sequence ID" value="OKH36838.1"/>
    <property type="molecule type" value="Genomic_DNA"/>
</dbReference>
<dbReference type="InterPro" id="IPR000792">
    <property type="entry name" value="Tscrpt_reg_LuxR_C"/>
</dbReference>
<dbReference type="SMART" id="SM00421">
    <property type="entry name" value="HTH_LUXR"/>
    <property type="match status" value="1"/>
</dbReference>
<dbReference type="PRINTS" id="PR00038">
    <property type="entry name" value="HTHLUXR"/>
</dbReference>
<dbReference type="InterPro" id="IPR016032">
    <property type="entry name" value="Sig_transdc_resp-reg_C-effctor"/>
</dbReference>
<evidence type="ECO:0000313" key="6">
    <source>
        <dbReference type="Proteomes" id="UP000185860"/>
    </source>
</evidence>
<dbReference type="Gene3D" id="1.10.10.10">
    <property type="entry name" value="Winged helix-like DNA-binding domain superfamily/Winged helix DNA-binding domain"/>
    <property type="match status" value="1"/>
</dbReference>
<comment type="caution">
    <text evidence="5">The sequence shown here is derived from an EMBL/GenBank/DDBJ whole genome shotgun (WGS) entry which is preliminary data.</text>
</comment>
<organism evidence="5 6">
    <name type="scientific">[Phormidium ambiguum] IAM M-71</name>
    <dbReference type="NCBI Taxonomy" id="454136"/>
    <lineage>
        <taxon>Bacteria</taxon>
        <taxon>Bacillati</taxon>
        <taxon>Cyanobacteriota</taxon>
        <taxon>Cyanophyceae</taxon>
        <taxon>Oscillatoriophycideae</taxon>
        <taxon>Aerosakkonematales</taxon>
        <taxon>Aerosakkonemataceae</taxon>
        <taxon>Floridanema</taxon>
    </lineage>
</organism>
<dbReference type="GO" id="GO:0003677">
    <property type="term" value="F:DNA binding"/>
    <property type="evidence" value="ECO:0007669"/>
    <property type="project" value="UniProtKB-KW"/>
</dbReference>
<dbReference type="STRING" id="454136.NIES2119_15570"/>
<dbReference type="Proteomes" id="UP000185860">
    <property type="component" value="Unassembled WGS sequence"/>
</dbReference>
<evidence type="ECO:0000256" key="2">
    <source>
        <dbReference type="ARBA" id="ARBA00023125"/>
    </source>
</evidence>
<dbReference type="PROSITE" id="PS50043">
    <property type="entry name" value="HTH_LUXR_2"/>
    <property type="match status" value="1"/>
</dbReference>
<keyword evidence="2" id="KW-0238">DNA-binding</keyword>
<dbReference type="PANTHER" id="PTHR44688:SF25">
    <property type="entry name" value="HTH LUXR-TYPE DOMAIN-CONTAINING PROTEIN"/>
    <property type="match status" value="1"/>
</dbReference>
<reference evidence="5 6" key="1">
    <citation type="submission" date="2016-11" db="EMBL/GenBank/DDBJ databases">
        <title>Draft Genome Sequences of Nine Cyanobacterial Strains from Diverse Habitats.</title>
        <authorList>
            <person name="Zhu T."/>
            <person name="Hou S."/>
            <person name="Lu X."/>
            <person name="Hess W.R."/>
        </authorList>
    </citation>
    <scope>NUCLEOTIDE SEQUENCE [LARGE SCALE GENOMIC DNA]</scope>
    <source>
        <strain evidence="5 6">IAM M-71</strain>
    </source>
</reference>
<gene>
    <name evidence="5" type="ORF">NIES2119_15570</name>
</gene>
<evidence type="ECO:0000256" key="3">
    <source>
        <dbReference type="ARBA" id="ARBA00023163"/>
    </source>
</evidence>
<dbReference type="AlphaFoldDB" id="A0A1U7IIA4"/>
<dbReference type="CDD" id="cd06170">
    <property type="entry name" value="LuxR_C_like"/>
    <property type="match status" value="1"/>
</dbReference>